<reference evidence="1" key="2">
    <citation type="submission" date="2021-09" db="EMBL/GenBank/DDBJ databases">
        <authorList>
            <person name="Jia N."/>
            <person name="Wang J."/>
            <person name="Shi W."/>
            <person name="Du L."/>
            <person name="Sun Y."/>
            <person name="Zhan W."/>
            <person name="Jiang J."/>
            <person name="Wang Q."/>
            <person name="Zhang B."/>
            <person name="Ji P."/>
            <person name="Sakyi L.B."/>
            <person name="Cui X."/>
            <person name="Yuan T."/>
            <person name="Jiang B."/>
            <person name="Yang W."/>
            <person name="Lam T.T.-Y."/>
            <person name="Chang Q."/>
            <person name="Ding S."/>
            <person name="Wang X."/>
            <person name="Zhu J."/>
            <person name="Ruan X."/>
            <person name="Zhao L."/>
            <person name="Wei J."/>
            <person name="Que T."/>
            <person name="Du C."/>
            <person name="Cheng J."/>
            <person name="Dai P."/>
            <person name="Han X."/>
            <person name="Huang E."/>
            <person name="Gao Y."/>
            <person name="Liu J."/>
            <person name="Shao H."/>
            <person name="Ye R."/>
            <person name="Li L."/>
            <person name="Wei W."/>
            <person name="Wang X."/>
            <person name="Wang C."/>
            <person name="Huo Q."/>
            <person name="Li W."/>
            <person name="Guo W."/>
            <person name="Chen H."/>
            <person name="Chen S."/>
            <person name="Zhou L."/>
            <person name="Zhou L."/>
            <person name="Ni X."/>
            <person name="Tian J."/>
            <person name="Zhou Y."/>
            <person name="Sheng Y."/>
            <person name="Liu T."/>
            <person name="Pan Y."/>
            <person name="Xia L."/>
            <person name="Li J."/>
            <person name="Zhao F."/>
            <person name="Cao W."/>
        </authorList>
    </citation>
    <scope>NUCLEOTIDE SEQUENCE</scope>
    <source>
        <strain evidence="1">Rmic-2018</strain>
        <tissue evidence="1">Larvae</tissue>
    </source>
</reference>
<dbReference type="Proteomes" id="UP000821866">
    <property type="component" value="Chromosome 3"/>
</dbReference>
<protein>
    <submittedName>
        <fullName evidence="1">Uncharacterized protein</fullName>
    </submittedName>
</protein>
<comment type="caution">
    <text evidence="1">The sequence shown here is derived from an EMBL/GenBank/DDBJ whole genome shotgun (WGS) entry which is preliminary data.</text>
</comment>
<dbReference type="EMBL" id="JABSTU010000005">
    <property type="protein sequence ID" value="KAH8030891.1"/>
    <property type="molecule type" value="Genomic_DNA"/>
</dbReference>
<evidence type="ECO:0000313" key="1">
    <source>
        <dbReference type="EMBL" id="KAH8030891.1"/>
    </source>
</evidence>
<keyword evidence="2" id="KW-1185">Reference proteome</keyword>
<organism evidence="1 2">
    <name type="scientific">Rhipicephalus microplus</name>
    <name type="common">Cattle tick</name>
    <name type="synonym">Boophilus microplus</name>
    <dbReference type="NCBI Taxonomy" id="6941"/>
    <lineage>
        <taxon>Eukaryota</taxon>
        <taxon>Metazoa</taxon>
        <taxon>Ecdysozoa</taxon>
        <taxon>Arthropoda</taxon>
        <taxon>Chelicerata</taxon>
        <taxon>Arachnida</taxon>
        <taxon>Acari</taxon>
        <taxon>Parasitiformes</taxon>
        <taxon>Ixodida</taxon>
        <taxon>Ixodoidea</taxon>
        <taxon>Ixodidae</taxon>
        <taxon>Rhipicephalinae</taxon>
        <taxon>Rhipicephalus</taxon>
        <taxon>Boophilus</taxon>
    </lineage>
</organism>
<proteinExistence type="predicted"/>
<evidence type="ECO:0000313" key="2">
    <source>
        <dbReference type="Proteomes" id="UP000821866"/>
    </source>
</evidence>
<reference evidence="1" key="1">
    <citation type="journal article" date="2020" name="Cell">
        <title>Large-Scale Comparative Analyses of Tick Genomes Elucidate Their Genetic Diversity and Vector Capacities.</title>
        <authorList>
            <consortium name="Tick Genome and Microbiome Consortium (TIGMIC)"/>
            <person name="Jia N."/>
            <person name="Wang J."/>
            <person name="Shi W."/>
            <person name="Du L."/>
            <person name="Sun Y."/>
            <person name="Zhan W."/>
            <person name="Jiang J.F."/>
            <person name="Wang Q."/>
            <person name="Zhang B."/>
            <person name="Ji P."/>
            <person name="Bell-Sakyi L."/>
            <person name="Cui X.M."/>
            <person name="Yuan T.T."/>
            <person name="Jiang B.G."/>
            <person name="Yang W.F."/>
            <person name="Lam T.T."/>
            <person name="Chang Q.C."/>
            <person name="Ding S.J."/>
            <person name="Wang X.J."/>
            <person name="Zhu J.G."/>
            <person name="Ruan X.D."/>
            <person name="Zhao L."/>
            <person name="Wei J.T."/>
            <person name="Ye R.Z."/>
            <person name="Que T.C."/>
            <person name="Du C.H."/>
            <person name="Zhou Y.H."/>
            <person name="Cheng J.X."/>
            <person name="Dai P.F."/>
            <person name="Guo W.B."/>
            <person name="Han X.H."/>
            <person name="Huang E.J."/>
            <person name="Li L.F."/>
            <person name="Wei W."/>
            <person name="Gao Y.C."/>
            <person name="Liu J.Z."/>
            <person name="Shao H.Z."/>
            <person name="Wang X."/>
            <person name="Wang C.C."/>
            <person name="Yang T.C."/>
            <person name="Huo Q.B."/>
            <person name="Li W."/>
            <person name="Chen H.Y."/>
            <person name="Chen S.E."/>
            <person name="Zhou L.G."/>
            <person name="Ni X.B."/>
            <person name="Tian J.H."/>
            <person name="Sheng Y."/>
            <person name="Liu T."/>
            <person name="Pan Y.S."/>
            <person name="Xia L.Y."/>
            <person name="Li J."/>
            <person name="Zhao F."/>
            <person name="Cao W.C."/>
        </authorList>
    </citation>
    <scope>NUCLEOTIDE SEQUENCE</scope>
    <source>
        <strain evidence="1">Rmic-2018</strain>
    </source>
</reference>
<dbReference type="AlphaFoldDB" id="A0A9J6E8K3"/>
<gene>
    <name evidence="1" type="ORF">HPB51_012231</name>
</gene>
<sequence>MNSAETPSLRTRRLHVGVHHGCLLDGLCQRTVMVNGVTVALDAKGKRLCVPPRCQRFSASVEWLQRYKNHYDIVRKAILCESESAKTTAMKKWLKKEWPRTHARYQHRDIINADETGLFWQMLPWQTMDTRRAEMPWQQD</sequence>
<accession>A0A9J6E8K3</accession>
<name>A0A9J6E8K3_RHIMP</name>